<protein>
    <submittedName>
        <fullName evidence="1">Uncharacterized protein</fullName>
    </submittedName>
</protein>
<evidence type="ECO:0000313" key="1">
    <source>
        <dbReference type="EnsemblMetazoa" id="CLYHEMP012119.1"/>
    </source>
</evidence>
<accession>A0A7M5WMT1</accession>
<keyword evidence="2" id="KW-1185">Reference proteome</keyword>
<dbReference type="EnsemblMetazoa" id="CLYHEMT012119.1">
    <property type="protein sequence ID" value="CLYHEMP012119.1"/>
    <property type="gene ID" value="CLYHEMG012119"/>
</dbReference>
<proteinExistence type="predicted"/>
<name>A0A7M5WMT1_9CNID</name>
<dbReference type="Proteomes" id="UP000594262">
    <property type="component" value="Unplaced"/>
</dbReference>
<sequence>MASIAIMAGGALVNALAFSGTNFLFSQFGNHGEEMKRHNLAMEQFTRDREEYSQRRQKRFDYINKTLRQQKHAEQTFSDLDKAGKLYYEVTGNRLSPLKEPKFSDYYNPST</sequence>
<reference evidence="1" key="1">
    <citation type="submission" date="2021-01" db="UniProtKB">
        <authorList>
            <consortium name="EnsemblMetazoa"/>
        </authorList>
    </citation>
    <scope>IDENTIFICATION</scope>
</reference>
<evidence type="ECO:0000313" key="2">
    <source>
        <dbReference type="Proteomes" id="UP000594262"/>
    </source>
</evidence>
<organism evidence="1 2">
    <name type="scientific">Clytia hemisphaerica</name>
    <dbReference type="NCBI Taxonomy" id="252671"/>
    <lineage>
        <taxon>Eukaryota</taxon>
        <taxon>Metazoa</taxon>
        <taxon>Cnidaria</taxon>
        <taxon>Hydrozoa</taxon>
        <taxon>Hydroidolina</taxon>
        <taxon>Leptothecata</taxon>
        <taxon>Obeliida</taxon>
        <taxon>Clytiidae</taxon>
        <taxon>Clytia</taxon>
    </lineage>
</organism>
<dbReference type="AlphaFoldDB" id="A0A7M5WMT1"/>
<dbReference type="OrthoDB" id="6103159at2759"/>